<evidence type="ECO:0000313" key="4">
    <source>
        <dbReference type="Proteomes" id="UP000234585"/>
    </source>
</evidence>
<sequence length="194" mass="21894">MIPSLPSLFLSVFLFLASVGSISTTSTGSEIERLTTQSQVTPCDHCQYPCRHITPEDTDQTLSCKHPNIPKIIMRPRRLFLVLPLILLVLTGALLYRKFAPHSTREVSCADCLRYSRQIETKFHHTPENKDNTQFFRYALDKSCRGVVFLSGACSKLRRVFRNDVSQFMGLIQEGNVYEACEAAKACPLRNPPA</sequence>
<gene>
    <name evidence="3" type="ORF">BDW47DRAFT_87813</name>
</gene>
<dbReference type="Proteomes" id="UP000234585">
    <property type="component" value="Unassembled WGS sequence"/>
</dbReference>
<reference evidence="3 4" key="1">
    <citation type="submission" date="2017-12" db="EMBL/GenBank/DDBJ databases">
        <authorList>
            <consortium name="DOE Joint Genome Institute"/>
            <person name="Haridas S."/>
            <person name="Kjaerbolling I."/>
            <person name="Vesth T.C."/>
            <person name="Frisvad J.C."/>
            <person name="Nybo J.L."/>
            <person name="Theobald S."/>
            <person name="Kuo A."/>
            <person name="Bowyer P."/>
            <person name="Matsuda Y."/>
            <person name="Mondo S."/>
            <person name="Lyhne E.K."/>
            <person name="Kogle M.E."/>
            <person name="Clum A."/>
            <person name="Lipzen A."/>
            <person name="Salamov A."/>
            <person name="Ngan C.Y."/>
            <person name="Daum C."/>
            <person name="Chiniquy J."/>
            <person name="Barry K."/>
            <person name="LaButti K."/>
            <person name="Simmons B.A."/>
            <person name="Magnuson J.K."/>
            <person name="Mortensen U.H."/>
            <person name="Larsen T.O."/>
            <person name="Grigoriev I.V."/>
            <person name="Baker S.E."/>
            <person name="Andersen M.R."/>
            <person name="Nordberg H.P."/>
            <person name="Cantor M.N."/>
            <person name="Hua S.X."/>
        </authorList>
    </citation>
    <scope>NUCLEOTIDE SEQUENCE [LARGE SCALE GENOMIC DNA]</scope>
    <source>
        <strain evidence="3 4">CBS 102.13</strain>
    </source>
</reference>
<dbReference type="AlphaFoldDB" id="A0A2I2FIJ5"/>
<name>A0A2I2FIJ5_ASPCN</name>
<keyword evidence="1" id="KW-0812">Transmembrane</keyword>
<accession>A0A2I2FIJ5</accession>
<evidence type="ECO:0000313" key="3">
    <source>
        <dbReference type="EMBL" id="PLB40451.1"/>
    </source>
</evidence>
<evidence type="ECO:0000256" key="2">
    <source>
        <dbReference type="SAM" id="SignalP"/>
    </source>
</evidence>
<keyword evidence="2" id="KW-0732">Signal</keyword>
<feature type="transmembrane region" description="Helical" evidence="1">
    <location>
        <begin position="79"/>
        <end position="96"/>
    </location>
</feature>
<feature type="signal peptide" evidence="2">
    <location>
        <begin position="1"/>
        <end position="24"/>
    </location>
</feature>
<keyword evidence="1" id="KW-1133">Transmembrane helix</keyword>
<proteinExistence type="predicted"/>
<organism evidence="3 4">
    <name type="scientific">Aspergillus candidus</name>
    <dbReference type="NCBI Taxonomy" id="41067"/>
    <lineage>
        <taxon>Eukaryota</taxon>
        <taxon>Fungi</taxon>
        <taxon>Dikarya</taxon>
        <taxon>Ascomycota</taxon>
        <taxon>Pezizomycotina</taxon>
        <taxon>Eurotiomycetes</taxon>
        <taxon>Eurotiomycetidae</taxon>
        <taxon>Eurotiales</taxon>
        <taxon>Aspergillaceae</taxon>
        <taxon>Aspergillus</taxon>
        <taxon>Aspergillus subgen. Circumdati</taxon>
    </lineage>
</organism>
<evidence type="ECO:0000256" key="1">
    <source>
        <dbReference type="SAM" id="Phobius"/>
    </source>
</evidence>
<keyword evidence="4" id="KW-1185">Reference proteome</keyword>
<protein>
    <recommendedName>
        <fullName evidence="5">Saposin B-type domain-containing protein</fullName>
    </recommendedName>
</protein>
<dbReference type="GeneID" id="36527263"/>
<dbReference type="EMBL" id="KZ559124">
    <property type="protein sequence ID" value="PLB40451.1"/>
    <property type="molecule type" value="Genomic_DNA"/>
</dbReference>
<dbReference type="RefSeq" id="XP_024674463.1">
    <property type="nucleotide sequence ID" value="XM_024820103.1"/>
</dbReference>
<dbReference type="OrthoDB" id="4453950at2759"/>
<evidence type="ECO:0008006" key="5">
    <source>
        <dbReference type="Google" id="ProtNLM"/>
    </source>
</evidence>
<keyword evidence="1" id="KW-0472">Membrane</keyword>
<feature type="chain" id="PRO_5014192148" description="Saposin B-type domain-containing protein" evidence="2">
    <location>
        <begin position="25"/>
        <end position="194"/>
    </location>
</feature>